<gene>
    <name evidence="1" type="ORF">N328_01648</name>
</gene>
<keyword evidence="2" id="KW-1185">Reference proteome</keyword>
<evidence type="ECO:0000313" key="1">
    <source>
        <dbReference type="EMBL" id="KFV57159.1"/>
    </source>
</evidence>
<name>A0A093FS74_GAVST</name>
<organism evidence="1 2">
    <name type="scientific">Gavia stellata</name>
    <name type="common">Red-throated diver</name>
    <name type="synonym">Colymbus stellatus</name>
    <dbReference type="NCBI Taxonomy" id="37040"/>
    <lineage>
        <taxon>Eukaryota</taxon>
        <taxon>Metazoa</taxon>
        <taxon>Chordata</taxon>
        <taxon>Craniata</taxon>
        <taxon>Vertebrata</taxon>
        <taxon>Euteleostomi</taxon>
        <taxon>Archelosauria</taxon>
        <taxon>Archosauria</taxon>
        <taxon>Dinosauria</taxon>
        <taxon>Saurischia</taxon>
        <taxon>Theropoda</taxon>
        <taxon>Coelurosauria</taxon>
        <taxon>Aves</taxon>
        <taxon>Neognathae</taxon>
        <taxon>Neoaves</taxon>
        <taxon>Aequornithes</taxon>
        <taxon>Gaviiformes</taxon>
        <taxon>Gaviidae</taxon>
        <taxon>Gavia</taxon>
    </lineage>
</organism>
<dbReference type="AlphaFoldDB" id="A0A093FS74"/>
<protein>
    <submittedName>
        <fullName evidence="1">Uncharacterized protein</fullName>
    </submittedName>
</protein>
<evidence type="ECO:0000313" key="2">
    <source>
        <dbReference type="Proteomes" id="UP000054313"/>
    </source>
</evidence>
<accession>A0A093FS74</accession>
<feature type="non-terminal residue" evidence="1">
    <location>
        <position position="131"/>
    </location>
</feature>
<proteinExistence type="predicted"/>
<dbReference type="Proteomes" id="UP000054313">
    <property type="component" value="Unassembled WGS sequence"/>
</dbReference>
<dbReference type="EMBL" id="KK633585">
    <property type="protein sequence ID" value="KFV57159.1"/>
    <property type="molecule type" value="Genomic_DNA"/>
</dbReference>
<dbReference type="PANTHER" id="PTHR33426">
    <property type="entry name" value="C2H2-TYPE DOMAIN-CONTAINING PROTEIN"/>
    <property type="match status" value="1"/>
</dbReference>
<dbReference type="PANTHER" id="PTHR33426:SF45">
    <property type="entry name" value="IMMUNODEFICIENCY LENTIVIRAL MATRIX N-TERMINAL DOMAIN-CONTAINING PROTEIN-RELATED"/>
    <property type="match status" value="1"/>
</dbReference>
<reference evidence="1 2" key="1">
    <citation type="submission" date="2014-04" db="EMBL/GenBank/DDBJ databases">
        <title>Genome evolution of avian class.</title>
        <authorList>
            <person name="Zhang G."/>
            <person name="Li C."/>
        </authorList>
    </citation>
    <scope>NUCLEOTIDE SEQUENCE [LARGE SCALE GENOMIC DNA]</scope>
    <source>
        <strain evidence="1">BGI_N328</strain>
    </source>
</reference>
<feature type="non-terminal residue" evidence="1">
    <location>
        <position position="1"/>
    </location>
</feature>
<sequence length="131" mass="13012">VDPLVGNQDLLPFEVLPTRGTLERPVLSVGGLVEPKLGPVREDLSTLAAAVGLVLGVDPLVGNEGNLLVETSPTDVTAGVGPLAGVDALVGDQLGALGEVLAAMPTPVGLLPGVGPLMLGQLPPFGEALAT</sequence>